<dbReference type="InterPro" id="IPR012337">
    <property type="entry name" value="RNaseH-like_sf"/>
</dbReference>
<comment type="caution">
    <text evidence="2">The sequence shown here is derived from an EMBL/GenBank/DDBJ whole genome shotgun (WGS) entry which is preliminary data.</text>
</comment>
<gene>
    <name evidence="2" type="ORF">PIB30_017750</name>
</gene>
<protein>
    <recommendedName>
        <fullName evidence="1">RNase H type-1 domain-containing protein</fullName>
    </recommendedName>
</protein>
<sequence>MDFFGILKIWVNHFDSALLFISQIRILPSIIFGKIDLGVLKIFILHWLMILNNVSLLLIQLSLWGNDGLVLASLVFQVIHLQGWVSLVGKEICELAEGMQLAVALEITDSFGDWVIGSAGTIMETSILRCELFAVWRDLLLTWENGHREVICETDNIDVFRFAQWPCRAVGANSMDLISKIQDILSRNWTVHVNLIQRSANQVADFMAKEAAVKRLPHAEWLQARNFILPCLVKDLTQPS</sequence>
<dbReference type="CDD" id="cd06222">
    <property type="entry name" value="RNase_H_like"/>
    <property type="match status" value="1"/>
</dbReference>
<proteinExistence type="predicted"/>
<name>A0ABU6T8G2_9FABA</name>
<evidence type="ECO:0000259" key="1">
    <source>
        <dbReference type="Pfam" id="PF13456"/>
    </source>
</evidence>
<evidence type="ECO:0000313" key="3">
    <source>
        <dbReference type="Proteomes" id="UP001341840"/>
    </source>
</evidence>
<dbReference type="InterPro" id="IPR036397">
    <property type="entry name" value="RNaseH_sf"/>
</dbReference>
<dbReference type="Proteomes" id="UP001341840">
    <property type="component" value="Unassembled WGS sequence"/>
</dbReference>
<dbReference type="PANTHER" id="PTHR47723:SF13">
    <property type="entry name" value="PUTATIVE-RELATED"/>
    <property type="match status" value="1"/>
</dbReference>
<keyword evidence="3" id="KW-1185">Reference proteome</keyword>
<dbReference type="InterPro" id="IPR002156">
    <property type="entry name" value="RNaseH_domain"/>
</dbReference>
<feature type="domain" description="RNase H type-1" evidence="1">
    <location>
        <begin position="107"/>
        <end position="211"/>
    </location>
</feature>
<dbReference type="InterPro" id="IPR053151">
    <property type="entry name" value="RNase_H-like"/>
</dbReference>
<dbReference type="SUPFAM" id="SSF53098">
    <property type="entry name" value="Ribonuclease H-like"/>
    <property type="match status" value="1"/>
</dbReference>
<organism evidence="2 3">
    <name type="scientific">Stylosanthes scabra</name>
    <dbReference type="NCBI Taxonomy" id="79078"/>
    <lineage>
        <taxon>Eukaryota</taxon>
        <taxon>Viridiplantae</taxon>
        <taxon>Streptophyta</taxon>
        <taxon>Embryophyta</taxon>
        <taxon>Tracheophyta</taxon>
        <taxon>Spermatophyta</taxon>
        <taxon>Magnoliopsida</taxon>
        <taxon>eudicotyledons</taxon>
        <taxon>Gunneridae</taxon>
        <taxon>Pentapetalae</taxon>
        <taxon>rosids</taxon>
        <taxon>fabids</taxon>
        <taxon>Fabales</taxon>
        <taxon>Fabaceae</taxon>
        <taxon>Papilionoideae</taxon>
        <taxon>50 kb inversion clade</taxon>
        <taxon>dalbergioids sensu lato</taxon>
        <taxon>Dalbergieae</taxon>
        <taxon>Pterocarpus clade</taxon>
        <taxon>Stylosanthes</taxon>
    </lineage>
</organism>
<dbReference type="PANTHER" id="PTHR47723">
    <property type="entry name" value="OS05G0353850 PROTEIN"/>
    <property type="match status" value="1"/>
</dbReference>
<reference evidence="2 3" key="1">
    <citation type="journal article" date="2023" name="Plants (Basel)">
        <title>Bridging the Gap: Combining Genomics and Transcriptomics Approaches to Understand Stylosanthes scabra, an Orphan Legume from the Brazilian Caatinga.</title>
        <authorList>
            <person name="Ferreira-Neto J.R.C."/>
            <person name="da Silva M.D."/>
            <person name="Binneck E."/>
            <person name="de Melo N.F."/>
            <person name="da Silva R.H."/>
            <person name="de Melo A.L.T.M."/>
            <person name="Pandolfi V."/>
            <person name="Bustamante F.O."/>
            <person name="Brasileiro-Vidal A.C."/>
            <person name="Benko-Iseppon A.M."/>
        </authorList>
    </citation>
    <scope>NUCLEOTIDE SEQUENCE [LARGE SCALE GENOMIC DNA]</scope>
    <source>
        <tissue evidence="2">Leaves</tissue>
    </source>
</reference>
<dbReference type="Pfam" id="PF13456">
    <property type="entry name" value="RVT_3"/>
    <property type="match status" value="1"/>
</dbReference>
<dbReference type="Gene3D" id="3.30.420.10">
    <property type="entry name" value="Ribonuclease H-like superfamily/Ribonuclease H"/>
    <property type="match status" value="1"/>
</dbReference>
<dbReference type="EMBL" id="JASCZI010090673">
    <property type="protein sequence ID" value="MED6144650.1"/>
    <property type="molecule type" value="Genomic_DNA"/>
</dbReference>
<dbReference type="InterPro" id="IPR044730">
    <property type="entry name" value="RNase_H-like_dom_plant"/>
</dbReference>
<accession>A0ABU6T8G2</accession>
<evidence type="ECO:0000313" key="2">
    <source>
        <dbReference type="EMBL" id="MED6144650.1"/>
    </source>
</evidence>